<protein>
    <submittedName>
        <fullName evidence="1">Uncharacterized protein</fullName>
    </submittedName>
</protein>
<dbReference type="GeneTree" id="ENSGT00940000170640"/>
<evidence type="ECO:0000313" key="2">
    <source>
        <dbReference type="Proteomes" id="UP000007648"/>
    </source>
</evidence>
<dbReference type="Gene3D" id="2.60.260.20">
    <property type="entry name" value="Urease metallochaperone UreE, N-terminal domain"/>
    <property type="match status" value="1"/>
</dbReference>
<dbReference type="Proteomes" id="UP000007648">
    <property type="component" value="Unassembled WGS sequence"/>
</dbReference>
<reference evidence="1" key="2">
    <citation type="submission" date="2025-08" db="UniProtKB">
        <authorList>
            <consortium name="Ensembl"/>
        </authorList>
    </citation>
    <scope>IDENTIFICATION</scope>
</reference>
<keyword evidence="2" id="KW-1185">Reference proteome</keyword>
<proteinExistence type="predicted"/>
<dbReference type="InParanoid" id="A0A7N4NRH7"/>
<sequence>MQRQQRGKNVVYQFLATLEDLCNGAIRKLALQKIVICDKYKGLNIKKGTKERNQYQLLIVITSHPGHILVTLLNIEITNVYMKIQM</sequence>
<accession>A0A7N4NRH7</accession>
<evidence type="ECO:0000313" key="1">
    <source>
        <dbReference type="Ensembl" id="ENSSHAP00000026944.1"/>
    </source>
</evidence>
<name>A0A7N4NRH7_SARHA</name>
<dbReference type="Ensembl" id="ENSSHAT00000040398.1">
    <property type="protein sequence ID" value="ENSSHAP00000026944.1"/>
    <property type="gene ID" value="ENSSHAG00000030840.1"/>
</dbReference>
<reference evidence="1 2" key="1">
    <citation type="journal article" date="2011" name="Proc. Natl. Acad. Sci. U.S.A.">
        <title>Genetic diversity and population structure of the endangered marsupial Sarcophilus harrisii (Tasmanian devil).</title>
        <authorList>
            <person name="Miller W."/>
            <person name="Hayes V.M."/>
            <person name="Ratan A."/>
            <person name="Petersen D.C."/>
            <person name="Wittekindt N.E."/>
            <person name="Miller J."/>
            <person name="Walenz B."/>
            <person name="Knight J."/>
            <person name="Qi J."/>
            <person name="Zhao F."/>
            <person name="Wang Q."/>
            <person name="Bedoya-Reina O.C."/>
            <person name="Katiyar N."/>
            <person name="Tomsho L.P."/>
            <person name="Kasson L.M."/>
            <person name="Hardie R.A."/>
            <person name="Woodbridge P."/>
            <person name="Tindall E.A."/>
            <person name="Bertelsen M.F."/>
            <person name="Dixon D."/>
            <person name="Pyecroft S."/>
            <person name="Helgen K.M."/>
            <person name="Lesk A.M."/>
            <person name="Pringle T.H."/>
            <person name="Patterson N."/>
            <person name="Zhang Y."/>
            <person name="Kreiss A."/>
            <person name="Woods G.M."/>
            <person name="Jones M.E."/>
            <person name="Schuster S.C."/>
        </authorList>
    </citation>
    <scope>NUCLEOTIDE SEQUENCE [LARGE SCALE GENOMIC DNA]</scope>
</reference>
<organism evidence="1 2">
    <name type="scientific">Sarcophilus harrisii</name>
    <name type="common">Tasmanian devil</name>
    <name type="synonym">Sarcophilus laniarius</name>
    <dbReference type="NCBI Taxonomy" id="9305"/>
    <lineage>
        <taxon>Eukaryota</taxon>
        <taxon>Metazoa</taxon>
        <taxon>Chordata</taxon>
        <taxon>Craniata</taxon>
        <taxon>Vertebrata</taxon>
        <taxon>Euteleostomi</taxon>
        <taxon>Mammalia</taxon>
        <taxon>Metatheria</taxon>
        <taxon>Dasyuromorphia</taxon>
        <taxon>Dasyuridae</taxon>
        <taxon>Sarcophilus</taxon>
    </lineage>
</organism>
<reference evidence="1" key="3">
    <citation type="submission" date="2025-09" db="UniProtKB">
        <authorList>
            <consortium name="Ensembl"/>
        </authorList>
    </citation>
    <scope>IDENTIFICATION</scope>
</reference>
<dbReference type="AlphaFoldDB" id="A0A7N4NRH7"/>